<keyword evidence="17" id="KW-0175">Coiled coil</keyword>
<evidence type="ECO:0000256" key="8">
    <source>
        <dbReference type="ARBA" id="ARBA00022989"/>
    </source>
</evidence>
<dbReference type="GO" id="GO:0046933">
    <property type="term" value="F:proton-transporting ATP synthase activity, rotational mechanism"/>
    <property type="evidence" value="ECO:0007669"/>
    <property type="project" value="UniProtKB-UniRule"/>
</dbReference>
<dbReference type="Gene3D" id="6.10.250.1580">
    <property type="match status" value="1"/>
</dbReference>
<dbReference type="AlphaFoldDB" id="A0A3L7JAF4"/>
<feature type="coiled-coil region" evidence="17">
    <location>
        <begin position="79"/>
        <end position="157"/>
    </location>
</feature>
<keyword evidence="8 15" id="KW-1133">Transmembrane helix</keyword>
<comment type="similarity">
    <text evidence="2 15 16">Belongs to the ATPase B chain family.</text>
</comment>
<dbReference type="HAMAP" id="MF_01398">
    <property type="entry name" value="ATP_synth_b_bprime"/>
    <property type="match status" value="1"/>
</dbReference>
<comment type="subcellular location">
    <subcellularLocation>
        <location evidence="1">Cell inner membrane</location>
        <topology evidence="1">Single-pass membrane protein</topology>
    </subcellularLocation>
    <subcellularLocation>
        <location evidence="15">Cell membrane</location>
        <topology evidence="15">Single-pass membrane protein</topology>
    </subcellularLocation>
</comment>
<dbReference type="GO" id="GO:0005886">
    <property type="term" value="C:plasma membrane"/>
    <property type="evidence" value="ECO:0007669"/>
    <property type="project" value="UniProtKB-SubCell"/>
</dbReference>
<dbReference type="CDD" id="cd06503">
    <property type="entry name" value="ATP-synt_Fo_b"/>
    <property type="match status" value="1"/>
</dbReference>
<keyword evidence="4 15" id="KW-1003">Cell membrane</keyword>
<dbReference type="Proteomes" id="UP000281094">
    <property type="component" value="Unassembled WGS sequence"/>
</dbReference>
<evidence type="ECO:0000256" key="1">
    <source>
        <dbReference type="ARBA" id="ARBA00004377"/>
    </source>
</evidence>
<keyword evidence="20" id="KW-1185">Reference proteome</keyword>
<evidence type="ECO:0000256" key="14">
    <source>
        <dbReference type="ARBA" id="ARBA00025830"/>
    </source>
</evidence>
<evidence type="ECO:0000256" key="6">
    <source>
        <dbReference type="ARBA" id="ARBA00022692"/>
    </source>
</evidence>
<evidence type="ECO:0000256" key="18">
    <source>
        <dbReference type="SAM" id="MobiDB-lite"/>
    </source>
</evidence>
<evidence type="ECO:0000256" key="17">
    <source>
        <dbReference type="SAM" id="Coils"/>
    </source>
</evidence>
<accession>A0A3L7JAF4</accession>
<comment type="caution">
    <text evidence="19">The sequence shown here is derived from an EMBL/GenBank/DDBJ whole genome shotgun (WGS) entry which is preliminary data.</text>
</comment>
<keyword evidence="11 15" id="KW-0066">ATP synthesis</keyword>
<keyword evidence="7 15" id="KW-0375">Hydrogen ion transport</keyword>
<organism evidence="19 20">
    <name type="scientific">Notoacmeibacter ruber</name>
    <dbReference type="NCBI Taxonomy" id="2670375"/>
    <lineage>
        <taxon>Bacteria</taxon>
        <taxon>Pseudomonadati</taxon>
        <taxon>Pseudomonadota</taxon>
        <taxon>Alphaproteobacteria</taxon>
        <taxon>Hyphomicrobiales</taxon>
        <taxon>Notoacmeibacteraceae</taxon>
        <taxon>Notoacmeibacter</taxon>
    </lineage>
</organism>
<dbReference type="GO" id="GO:0045259">
    <property type="term" value="C:proton-transporting ATP synthase complex"/>
    <property type="evidence" value="ECO:0007669"/>
    <property type="project" value="UniProtKB-KW"/>
</dbReference>
<comment type="subunit">
    <text evidence="14 15">F-type ATPases have 2 components, F(1) - the catalytic core - and F(0) - the membrane proton channel. F(1) has five subunits: alpha(3), beta(3), gamma(1), delta(1), epsilon(1). F(0) has three main subunits: a(1), b(2) and c(10-14). The alpha and beta chains form an alternating ring which encloses part of the gamma chain. F(1) is attached to F(0) by a central stalk formed by the gamma and epsilon chains, while a peripheral stalk is formed by the delta and b chains.</text>
</comment>
<feature type="compositionally biased region" description="Basic and acidic residues" evidence="18">
    <location>
        <begin position="20"/>
        <end position="32"/>
    </location>
</feature>
<dbReference type="InterPro" id="IPR050059">
    <property type="entry name" value="ATP_synthase_B_chain"/>
</dbReference>
<evidence type="ECO:0000256" key="15">
    <source>
        <dbReference type="HAMAP-Rule" id="MF_01398"/>
    </source>
</evidence>
<name>A0A3L7JAF4_9HYPH</name>
<evidence type="ECO:0000313" key="20">
    <source>
        <dbReference type="Proteomes" id="UP000281094"/>
    </source>
</evidence>
<feature type="region of interest" description="Disordered" evidence="18">
    <location>
        <begin position="1"/>
        <end position="32"/>
    </location>
</feature>
<evidence type="ECO:0000256" key="10">
    <source>
        <dbReference type="ARBA" id="ARBA00023136"/>
    </source>
</evidence>
<evidence type="ECO:0000256" key="11">
    <source>
        <dbReference type="ARBA" id="ARBA00023310"/>
    </source>
</evidence>
<keyword evidence="6 15" id="KW-0812">Transmembrane</keyword>
<keyword evidence="10 15" id="KW-0472">Membrane</keyword>
<evidence type="ECO:0000256" key="3">
    <source>
        <dbReference type="ARBA" id="ARBA00022448"/>
    </source>
</evidence>
<feature type="transmembrane region" description="Helical" evidence="15">
    <location>
        <begin position="49"/>
        <end position="72"/>
    </location>
</feature>
<keyword evidence="9 15" id="KW-0406">Ion transport</keyword>
<evidence type="ECO:0000256" key="9">
    <source>
        <dbReference type="ARBA" id="ARBA00023065"/>
    </source>
</evidence>
<dbReference type="NCBIfam" id="NF006612">
    <property type="entry name" value="PRK09174.1"/>
    <property type="match status" value="1"/>
</dbReference>
<reference evidence="19 20" key="1">
    <citation type="submission" date="2018-10" db="EMBL/GenBank/DDBJ databases">
        <title>Notoacmeibacter sp. M2BS9Y-3-1, whole genome shotgun sequence.</title>
        <authorList>
            <person name="Tuo L."/>
        </authorList>
    </citation>
    <scope>NUCLEOTIDE SEQUENCE [LARGE SCALE GENOMIC DNA]</scope>
    <source>
        <strain evidence="19 20">M2BS9Y-3-1</strain>
    </source>
</reference>
<evidence type="ECO:0000313" key="19">
    <source>
        <dbReference type="EMBL" id="RLQ87414.1"/>
    </source>
</evidence>
<dbReference type="PANTHER" id="PTHR33445:SF1">
    <property type="entry name" value="ATP SYNTHASE SUBUNIT B"/>
    <property type="match status" value="1"/>
</dbReference>
<keyword evidence="3 15" id="KW-0813">Transport</keyword>
<dbReference type="RefSeq" id="WP_121644382.1">
    <property type="nucleotide sequence ID" value="NZ_RCWN01000001.1"/>
</dbReference>
<protein>
    <recommendedName>
        <fullName evidence="15">ATP synthase subunit b</fullName>
    </recommendedName>
    <alternativeName>
        <fullName evidence="15">ATP synthase F(0) sector subunit b</fullName>
    </alternativeName>
    <alternativeName>
        <fullName evidence="15">ATPase subunit I</fullName>
    </alternativeName>
    <alternativeName>
        <fullName evidence="15">F-type ATPase subunit b</fullName>
        <shortName evidence="15">F-ATPase subunit b</shortName>
    </alternativeName>
</protein>
<dbReference type="EMBL" id="RCWN01000001">
    <property type="protein sequence ID" value="RLQ87414.1"/>
    <property type="molecule type" value="Genomic_DNA"/>
</dbReference>
<proteinExistence type="inferred from homology"/>
<evidence type="ECO:0000256" key="7">
    <source>
        <dbReference type="ARBA" id="ARBA00022781"/>
    </source>
</evidence>
<dbReference type="Pfam" id="PF00430">
    <property type="entry name" value="ATP-synt_B"/>
    <property type="match status" value="1"/>
</dbReference>
<sequence length="199" mass="21596">MFVSPAFAQIEGESSGVTEGETHTEVGHDAGGHSDVFPPFDPTYYPSQLLWLAITFGLFYLILKSVILPRIAGTLETRRDRIAQDLDQAARMREEANEATTAYEQELAEARAKANKLSNDAQEKAKAEADAERARVEQELDAKLAEAETRIAAIRAEAMQDVGEIAKDTATAIVTAIMGSADEAKVSNAVENVRKEEAA</sequence>
<evidence type="ECO:0000256" key="4">
    <source>
        <dbReference type="ARBA" id="ARBA00022475"/>
    </source>
</evidence>
<evidence type="ECO:0000256" key="13">
    <source>
        <dbReference type="ARBA" id="ARBA00025614"/>
    </source>
</evidence>
<keyword evidence="5 15" id="KW-0138">CF(0)</keyword>
<comment type="function">
    <text evidence="12 15">F(1)F(0) ATP synthase produces ATP from ADP in the presence of a proton or sodium gradient. F-type ATPases consist of two structural domains, F(1) containing the extramembraneous catalytic core and F(0) containing the membrane proton channel, linked together by a central stalk and a peripheral stalk. During catalysis, ATP synthesis in the catalytic domain of F(1) is coupled via a rotary mechanism of the central stalk subunits to proton translocation.</text>
</comment>
<dbReference type="InterPro" id="IPR002146">
    <property type="entry name" value="ATP_synth_b/b'su_bac/chlpt"/>
</dbReference>
<evidence type="ECO:0000256" key="5">
    <source>
        <dbReference type="ARBA" id="ARBA00022547"/>
    </source>
</evidence>
<evidence type="ECO:0000256" key="16">
    <source>
        <dbReference type="RuleBase" id="RU003848"/>
    </source>
</evidence>
<dbReference type="GO" id="GO:0046961">
    <property type="term" value="F:proton-transporting ATPase activity, rotational mechanism"/>
    <property type="evidence" value="ECO:0007669"/>
    <property type="project" value="TreeGrafter"/>
</dbReference>
<evidence type="ECO:0000256" key="2">
    <source>
        <dbReference type="ARBA" id="ARBA00005513"/>
    </source>
</evidence>
<evidence type="ECO:0000256" key="12">
    <source>
        <dbReference type="ARBA" id="ARBA00025198"/>
    </source>
</evidence>
<dbReference type="PANTHER" id="PTHR33445">
    <property type="entry name" value="ATP SYNTHASE SUBUNIT B', CHLOROPLASTIC"/>
    <property type="match status" value="1"/>
</dbReference>
<comment type="function">
    <text evidence="13">Component of the F(0) channel, it forms part of the peripheral stalk, linking F(1) to F(0). The b'-subunit is a diverged and duplicated form of b found in plants and photosynthetic bacteria.</text>
</comment>
<gene>
    <name evidence="15" type="primary">atpF</name>
    <name evidence="19" type="ORF">D8780_03545</name>
</gene>